<organism evidence="4 5">
    <name type="scientific">Hevea brasiliensis</name>
    <name type="common">Para rubber tree</name>
    <name type="synonym">Siphonia brasiliensis</name>
    <dbReference type="NCBI Taxonomy" id="3981"/>
    <lineage>
        <taxon>Eukaryota</taxon>
        <taxon>Viridiplantae</taxon>
        <taxon>Streptophyta</taxon>
        <taxon>Embryophyta</taxon>
        <taxon>Tracheophyta</taxon>
        <taxon>Spermatophyta</taxon>
        <taxon>Magnoliopsida</taxon>
        <taxon>eudicotyledons</taxon>
        <taxon>Gunneridae</taxon>
        <taxon>Pentapetalae</taxon>
        <taxon>rosids</taxon>
        <taxon>fabids</taxon>
        <taxon>Malpighiales</taxon>
        <taxon>Euphorbiaceae</taxon>
        <taxon>Crotonoideae</taxon>
        <taxon>Micrandreae</taxon>
        <taxon>Hevea</taxon>
    </lineage>
</organism>
<feature type="compositionally biased region" description="Low complexity" evidence="2">
    <location>
        <begin position="490"/>
        <end position="508"/>
    </location>
</feature>
<feature type="region of interest" description="Disordered" evidence="2">
    <location>
        <begin position="57"/>
        <end position="105"/>
    </location>
</feature>
<dbReference type="InterPro" id="IPR036427">
    <property type="entry name" value="Bromodomain-like_sf"/>
</dbReference>
<sequence length="604" mass="64914">MYTSLQQFERDVFLISSNAMKFNSSTTVYYTEARAISELAQRLFHALRTEPENFQLEYSRTRRRPGRKPQSEAGGLRSRTAKTATYKDGISLNEPSLKRTANPLPQYKPYIGQTSYGIVPVTRDVRESNSSATERRMTYLSQNSSLSENEKLVSTVYNAPKPLAQVSNAGPQYAESLMKFVKDLGPTAQSVANKKLGKCPIEAPNILSWTPTPPPGFGKTADSLLPAPSALQNPAYLNGGNGGQMPCNIISNPPGSYKGKMVCTDGGMNNFGRELIPPHNSLAGARPQTADGGMNSFGRGLIPPHNSLAGARPQTTGGGMNSFGIGLIPPHNSLTGARPQTTDGGLNSFGRGLIPFHNSLAGARPQTTDRGMNSFGRGLIPPYNSLAGAKPQTTDGGLIDYNLLGKQGPNKSTNRDASGSSKSSDNMDLFIATLMQISAIQNRTNHTPSGTYFPLTGYEDFPSAPLSQINKESQSWLLNNRSQPTSLPYQTSQLSSTSKATSSTSSLSGFPNGEGSSNAAPAATAFNQNMPMEWKQSAATQNVLLQQQAQVLPTQEKPMFNAMNFVGGAKPQGHQAESSSQGFWKAIQSSLMDNKKQPDLDLQL</sequence>
<feature type="compositionally biased region" description="Polar residues" evidence="2">
    <location>
        <begin position="409"/>
        <end position="424"/>
    </location>
</feature>
<dbReference type="Proteomes" id="UP001174677">
    <property type="component" value="Chromosome 16"/>
</dbReference>
<dbReference type="PANTHER" id="PTHR22881">
    <property type="entry name" value="BROMODOMAIN CONTAINING PROTEIN"/>
    <property type="match status" value="1"/>
</dbReference>
<feature type="region of interest" description="Disordered" evidence="2">
    <location>
        <begin position="398"/>
        <end position="424"/>
    </location>
</feature>
<evidence type="ECO:0000313" key="5">
    <source>
        <dbReference type="Proteomes" id="UP001174677"/>
    </source>
</evidence>
<dbReference type="InterPro" id="IPR051831">
    <property type="entry name" value="Bromodomain_contain_prot"/>
</dbReference>
<dbReference type="Pfam" id="PF00439">
    <property type="entry name" value="Bromodomain"/>
    <property type="match status" value="1"/>
</dbReference>
<gene>
    <name evidence="4" type="ORF">P3X46_028119</name>
</gene>
<comment type="caution">
    <text evidence="4">The sequence shown here is derived from an EMBL/GenBank/DDBJ whole genome shotgun (WGS) entry which is preliminary data.</text>
</comment>
<dbReference type="InterPro" id="IPR001487">
    <property type="entry name" value="Bromodomain"/>
</dbReference>
<evidence type="ECO:0000256" key="2">
    <source>
        <dbReference type="SAM" id="MobiDB-lite"/>
    </source>
</evidence>
<keyword evidence="1" id="KW-0103">Bromodomain</keyword>
<reference evidence="4" key="1">
    <citation type="journal article" date="2023" name="Plant Biotechnol. J.">
        <title>Chromosome-level wild Hevea brasiliensis genome provides new tools for genomic-assisted breeding and valuable loci to elevate rubber yield.</title>
        <authorList>
            <person name="Cheng H."/>
            <person name="Song X."/>
            <person name="Hu Y."/>
            <person name="Wu T."/>
            <person name="Yang Q."/>
            <person name="An Z."/>
            <person name="Feng S."/>
            <person name="Deng Z."/>
            <person name="Wu W."/>
            <person name="Zeng X."/>
            <person name="Tu M."/>
            <person name="Wang X."/>
            <person name="Huang H."/>
        </authorList>
    </citation>
    <scope>NUCLEOTIDE SEQUENCE</scope>
    <source>
        <strain evidence="4">MT/VB/25A 57/8</strain>
    </source>
</reference>
<feature type="domain" description="Bromo" evidence="3">
    <location>
        <begin position="2"/>
        <end position="34"/>
    </location>
</feature>
<evidence type="ECO:0000259" key="3">
    <source>
        <dbReference type="Pfam" id="PF00439"/>
    </source>
</evidence>
<accession>A0ABQ9KPF7</accession>
<proteinExistence type="predicted"/>
<dbReference type="Gene3D" id="1.20.920.10">
    <property type="entry name" value="Bromodomain-like"/>
    <property type="match status" value="1"/>
</dbReference>
<evidence type="ECO:0000313" key="4">
    <source>
        <dbReference type="EMBL" id="KAJ9145777.1"/>
    </source>
</evidence>
<evidence type="ECO:0000256" key="1">
    <source>
        <dbReference type="ARBA" id="ARBA00023117"/>
    </source>
</evidence>
<dbReference type="EMBL" id="JARPOI010000016">
    <property type="protein sequence ID" value="KAJ9145777.1"/>
    <property type="molecule type" value="Genomic_DNA"/>
</dbReference>
<protein>
    <recommendedName>
        <fullName evidence="3">Bromo domain-containing protein</fullName>
    </recommendedName>
</protein>
<dbReference type="SUPFAM" id="SSF47370">
    <property type="entry name" value="Bromodomain"/>
    <property type="match status" value="1"/>
</dbReference>
<keyword evidence="5" id="KW-1185">Reference proteome</keyword>
<name>A0ABQ9KPF7_HEVBR</name>
<dbReference type="CDD" id="cd04369">
    <property type="entry name" value="Bromodomain"/>
    <property type="match status" value="1"/>
</dbReference>
<dbReference type="PANTHER" id="PTHR22881:SF26">
    <property type="entry name" value="BROMODOMAIN CONTAINING PROTEIN, EXPRESSED"/>
    <property type="match status" value="1"/>
</dbReference>
<feature type="region of interest" description="Disordered" evidence="2">
    <location>
        <begin position="481"/>
        <end position="521"/>
    </location>
</feature>